<protein>
    <submittedName>
        <fullName evidence="1">M-phase phosphoprotein</fullName>
    </submittedName>
</protein>
<sequence length="78" mass="9082">MSDKDLIYKAIINILDKELKKLHISMPSGISEHIEKKVKPQIDTLIESQGYVSKQKYELTTKLVNDLEKRIIELEKDL</sequence>
<name>J4V3F0_9GAMM</name>
<gene>
    <name evidence="1" type="ORF">NT02SARS_1333</name>
</gene>
<accession>J4V3F0</accession>
<dbReference type="EMBL" id="JH611183">
    <property type="protein sequence ID" value="EJP73062.1"/>
    <property type="molecule type" value="Genomic_DNA"/>
</dbReference>
<dbReference type="HOGENOM" id="CLU_196837_0_0_6"/>
<evidence type="ECO:0000313" key="2">
    <source>
        <dbReference type="Proteomes" id="UP000010116"/>
    </source>
</evidence>
<proteinExistence type="predicted"/>
<dbReference type="Proteomes" id="UP000010116">
    <property type="component" value="Unassembled WGS sequence"/>
</dbReference>
<reference evidence="1 2" key="1">
    <citation type="journal article" date="2012" name="ISME J.">
        <title>Genomic insights to SAR86, an abundant and uncultivated marine bacterial lineage.</title>
        <authorList>
            <person name="Dupont C.L."/>
            <person name="Rusch D.B."/>
            <person name="Yooseph S."/>
            <person name="Lombardo M.J."/>
            <person name="Richter R.A."/>
            <person name="Valas R."/>
            <person name="Novotny M."/>
            <person name="Yee-Greenbaum J."/>
            <person name="Selengut J.D."/>
            <person name="Haft D.H."/>
            <person name="Halpern A.L."/>
            <person name="Lasken R.S."/>
            <person name="Nealson K."/>
            <person name="Friedman R."/>
            <person name="Venter J.C."/>
        </authorList>
    </citation>
    <scope>NUCLEOTIDE SEQUENCE [LARGE SCALE GENOMIC DNA]</scope>
</reference>
<dbReference type="AlphaFoldDB" id="J4V3F0"/>
<evidence type="ECO:0000313" key="1">
    <source>
        <dbReference type="EMBL" id="EJP73062.1"/>
    </source>
</evidence>
<organism evidence="1 2">
    <name type="scientific">SAR86 cluster bacterium SAR86B</name>
    <dbReference type="NCBI Taxonomy" id="1123867"/>
    <lineage>
        <taxon>Bacteria</taxon>
        <taxon>Pseudomonadati</taxon>
        <taxon>Pseudomonadota</taxon>
        <taxon>Gammaproteobacteria</taxon>
        <taxon>SAR86 cluster</taxon>
    </lineage>
</organism>